<dbReference type="KEGG" id="nak:EH165_10730"/>
<dbReference type="Proteomes" id="UP000268084">
    <property type="component" value="Chromosome"/>
</dbReference>
<dbReference type="EMBL" id="CP034170">
    <property type="protein sequence ID" value="AZI58533.1"/>
    <property type="molecule type" value="Genomic_DNA"/>
</dbReference>
<evidence type="ECO:0000256" key="2">
    <source>
        <dbReference type="RuleBase" id="RU364082"/>
    </source>
</evidence>
<protein>
    <recommendedName>
        <fullName evidence="2">dTDP-4-dehydrorhamnose reductase</fullName>
        <ecNumber evidence="2">1.1.1.133</ecNumber>
    </recommendedName>
</protein>
<dbReference type="GO" id="GO:0005829">
    <property type="term" value="C:cytosol"/>
    <property type="evidence" value="ECO:0007669"/>
    <property type="project" value="TreeGrafter"/>
</dbReference>
<evidence type="ECO:0000313" key="4">
    <source>
        <dbReference type="EMBL" id="AZI58533.1"/>
    </source>
</evidence>
<sequence length="296" mass="30734">MTALLITGARGQLGTDLVTLAASENISAEGLGFADLDITNALDVETAVAAFAAKHRADGVIINAAAYTAVDKAEADSDAAYAVNAAGPENLARSAAAHGLGLIHVSTDYVFPGDGTTPYEVDSATGPTSVYGASKLLGEQAVLREHPRAHVVRTAWVFGVTGPNFVKTMCMLEGKHPTVSVVSDQTGSPTWSRDLAAGLIELAQRSDVPGGVLHATNAGATTWCGLTRAIFELIGADPSRVLETTTGAFPRPAPRPAYSVMSSKAWEGAGLTPLRAWQEALSSALRDHREAFLPEG</sequence>
<proteinExistence type="inferred from homology"/>
<keyword evidence="2 4" id="KW-0560">Oxidoreductase</keyword>
<dbReference type="PANTHER" id="PTHR10491:SF4">
    <property type="entry name" value="METHIONINE ADENOSYLTRANSFERASE 2 SUBUNIT BETA"/>
    <property type="match status" value="1"/>
</dbReference>
<evidence type="ECO:0000256" key="1">
    <source>
        <dbReference type="ARBA" id="ARBA00010944"/>
    </source>
</evidence>
<accession>A0A3G8ZMQ9</accession>
<dbReference type="Pfam" id="PF04321">
    <property type="entry name" value="RmlD_sub_bind"/>
    <property type="match status" value="1"/>
</dbReference>
<dbReference type="Gene3D" id="3.90.25.10">
    <property type="entry name" value="UDP-galactose 4-epimerase, domain 1"/>
    <property type="match status" value="1"/>
</dbReference>
<dbReference type="CDD" id="cd05254">
    <property type="entry name" value="dTDP_HR_like_SDR_e"/>
    <property type="match status" value="1"/>
</dbReference>
<dbReference type="InterPro" id="IPR005913">
    <property type="entry name" value="dTDP_dehydrorham_reduct"/>
</dbReference>
<keyword evidence="2" id="KW-0521">NADP</keyword>
<dbReference type="InterPro" id="IPR036291">
    <property type="entry name" value="NAD(P)-bd_dom_sf"/>
</dbReference>
<dbReference type="GO" id="GO:0019305">
    <property type="term" value="P:dTDP-rhamnose biosynthetic process"/>
    <property type="evidence" value="ECO:0007669"/>
    <property type="project" value="UniProtKB-UniPathway"/>
</dbReference>
<evidence type="ECO:0000259" key="3">
    <source>
        <dbReference type="Pfam" id="PF04321"/>
    </source>
</evidence>
<dbReference type="EC" id="1.1.1.133" evidence="2"/>
<dbReference type="OrthoDB" id="9803892at2"/>
<evidence type="ECO:0000313" key="5">
    <source>
        <dbReference type="Proteomes" id="UP000268084"/>
    </source>
</evidence>
<dbReference type="AlphaFoldDB" id="A0A3G8ZMQ9"/>
<comment type="pathway">
    <text evidence="2">Carbohydrate biosynthesis; dTDP-L-rhamnose biosynthesis.</text>
</comment>
<gene>
    <name evidence="4" type="primary">rfbD</name>
    <name evidence="4" type="ORF">EH165_10730</name>
</gene>
<dbReference type="Gene3D" id="3.40.50.720">
    <property type="entry name" value="NAD(P)-binding Rossmann-like Domain"/>
    <property type="match status" value="1"/>
</dbReference>
<comment type="function">
    <text evidence="2">Catalyzes the reduction of dTDP-6-deoxy-L-lyxo-4-hexulose to yield dTDP-L-rhamnose.</text>
</comment>
<dbReference type="UniPathway" id="UPA00124"/>
<dbReference type="SUPFAM" id="SSF51735">
    <property type="entry name" value="NAD(P)-binding Rossmann-fold domains"/>
    <property type="match status" value="1"/>
</dbReference>
<name>A0A3G8ZMQ9_9ACTN</name>
<dbReference type="GO" id="GO:0008831">
    <property type="term" value="F:dTDP-4-dehydrorhamnose reductase activity"/>
    <property type="evidence" value="ECO:0007669"/>
    <property type="project" value="UniProtKB-EC"/>
</dbReference>
<dbReference type="PANTHER" id="PTHR10491">
    <property type="entry name" value="DTDP-4-DEHYDRORHAMNOSE REDUCTASE"/>
    <property type="match status" value="1"/>
</dbReference>
<organism evidence="4 5">
    <name type="scientific">Nakamurella antarctica</name>
    <dbReference type="NCBI Taxonomy" id="1902245"/>
    <lineage>
        <taxon>Bacteria</taxon>
        <taxon>Bacillati</taxon>
        <taxon>Actinomycetota</taxon>
        <taxon>Actinomycetes</taxon>
        <taxon>Nakamurellales</taxon>
        <taxon>Nakamurellaceae</taxon>
        <taxon>Nakamurella</taxon>
    </lineage>
</organism>
<dbReference type="NCBIfam" id="TIGR01214">
    <property type="entry name" value="rmlD"/>
    <property type="match status" value="1"/>
</dbReference>
<keyword evidence="5" id="KW-1185">Reference proteome</keyword>
<reference evidence="4 5" key="1">
    <citation type="submission" date="2018-11" db="EMBL/GenBank/DDBJ databases">
        <authorList>
            <person name="Da X."/>
        </authorList>
    </citation>
    <scope>NUCLEOTIDE SEQUENCE [LARGE SCALE GENOMIC DNA]</scope>
    <source>
        <strain evidence="4 5">S14-144</strain>
    </source>
</reference>
<reference evidence="4 5" key="2">
    <citation type="submission" date="2018-12" db="EMBL/GenBank/DDBJ databases">
        <title>Nakamurella antarcticus sp. nov., isolated from Antarctica South Shetland Islands soil.</title>
        <authorList>
            <person name="Peng F."/>
        </authorList>
    </citation>
    <scope>NUCLEOTIDE SEQUENCE [LARGE SCALE GENOMIC DNA]</scope>
    <source>
        <strain evidence="4 5">S14-144</strain>
    </source>
</reference>
<feature type="domain" description="RmlD-like substrate binding" evidence="3">
    <location>
        <begin position="4"/>
        <end position="287"/>
    </location>
</feature>
<dbReference type="RefSeq" id="WP_124799442.1">
    <property type="nucleotide sequence ID" value="NZ_CP034170.1"/>
</dbReference>
<dbReference type="InterPro" id="IPR029903">
    <property type="entry name" value="RmlD-like-bd"/>
</dbReference>
<comment type="similarity">
    <text evidence="1 2">Belongs to the dTDP-4-dehydrorhamnose reductase family.</text>
</comment>